<dbReference type="Gene3D" id="3.30.1120.70">
    <property type="match status" value="1"/>
</dbReference>
<evidence type="ECO:0000313" key="2">
    <source>
        <dbReference type="EMBL" id="NMW64790.1"/>
    </source>
</evidence>
<organism evidence="2 3">
    <name type="scientific">Mobiluncus mulieris</name>
    <dbReference type="NCBI Taxonomy" id="2052"/>
    <lineage>
        <taxon>Bacteria</taxon>
        <taxon>Bacillati</taxon>
        <taxon>Actinomycetota</taxon>
        <taxon>Actinomycetes</taxon>
        <taxon>Actinomycetales</taxon>
        <taxon>Actinomycetaceae</taxon>
        <taxon>Mobiluncus</taxon>
    </lineage>
</organism>
<feature type="region of interest" description="Disordered" evidence="1">
    <location>
        <begin position="15"/>
        <end position="36"/>
    </location>
</feature>
<dbReference type="InterPro" id="IPR006427">
    <property type="entry name" value="Portal_HK97"/>
</dbReference>
<dbReference type="NCBIfam" id="TIGR01537">
    <property type="entry name" value="portal_HK97"/>
    <property type="match status" value="1"/>
</dbReference>
<evidence type="ECO:0000313" key="3">
    <source>
        <dbReference type="Proteomes" id="UP000578252"/>
    </source>
</evidence>
<dbReference type="InterPro" id="IPR006944">
    <property type="entry name" value="Phage/GTA_portal"/>
</dbReference>
<accession>A0A7Y0Y400</accession>
<comment type="caution">
    <text evidence="2">The sequence shown here is derived from an EMBL/GenBank/DDBJ whole genome shotgun (WGS) entry which is preliminary data.</text>
</comment>
<reference evidence="2 3" key="1">
    <citation type="submission" date="2020-04" db="EMBL/GenBank/DDBJ databases">
        <title>Antimicrobial susceptibility and clonality of vaginal-derived multi-drug resistant Mobiluncus isolates in China.</title>
        <authorList>
            <person name="Zhang X."/>
        </authorList>
    </citation>
    <scope>NUCLEOTIDE SEQUENCE [LARGE SCALE GENOMIC DNA]</scope>
    <source>
        <strain evidence="2 3">13</strain>
    </source>
</reference>
<dbReference type="AlphaFoldDB" id="A0A7Y0Y400"/>
<dbReference type="Gene3D" id="1.20.1270.210">
    <property type="match status" value="1"/>
</dbReference>
<dbReference type="Gene3D" id="3.40.140.120">
    <property type="match status" value="1"/>
</dbReference>
<protein>
    <submittedName>
        <fullName evidence="2">Phage portal protein</fullName>
    </submittedName>
</protein>
<evidence type="ECO:0000256" key="1">
    <source>
        <dbReference type="SAM" id="MobiDB-lite"/>
    </source>
</evidence>
<sequence>MNRFTRAFRELTRRETPAAAAESMPPGIIPPSRRATSDTPVSLVPVYRAIDIISSAVAQIPLRVERGGVEVPSSEINPLVKRPSLTLTRPDFLEQITISLAVSGNAFLLAKRANGQILELIVLNPHEVHVAIDSRNQRIRYDYRGKTYTNADIQHLRLMTLPGQIMGLGPLQAAKRELTGATLMRDFAAAWFDNTGQPSGILTSDQALTREDAQEIRNTWNNLDREGNALSQTANPSGIKVLGKGATYRPILLSPHDAQYIEARQFSTREITRLFGIPSTLMLIGTEGNSMTYQNVEEDWINFVRFTLTKYLRKIEEALTQFTPRGQTVRFQINALLRADTLKRYKAHKIAMEAGFMTINEIREIESLPPMKEAPHENQ</sequence>
<dbReference type="Proteomes" id="UP000578252">
    <property type="component" value="Unassembled WGS sequence"/>
</dbReference>
<gene>
    <name evidence="2" type="ORF">HHJ78_04415</name>
</gene>
<proteinExistence type="predicted"/>
<dbReference type="Pfam" id="PF04860">
    <property type="entry name" value="Phage_portal"/>
    <property type="match status" value="1"/>
</dbReference>
<dbReference type="EMBL" id="JABCUR010000003">
    <property type="protein sequence ID" value="NMW64790.1"/>
    <property type="molecule type" value="Genomic_DNA"/>
</dbReference>
<dbReference type="RefSeq" id="WP_169771762.1">
    <property type="nucleotide sequence ID" value="NZ_JABCUR010000003.1"/>
</dbReference>
<name>A0A7Y0Y400_9ACTO</name>